<dbReference type="Proteomes" id="UP000503640">
    <property type="component" value="Unassembled WGS sequence"/>
</dbReference>
<evidence type="ECO:0000259" key="3">
    <source>
        <dbReference type="Pfam" id="PF00188"/>
    </source>
</evidence>
<comment type="caution">
    <text evidence="4">The sequence shown here is derived from an EMBL/GenBank/DDBJ whole genome shotgun (WGS) entry which is preliminary data.</text>
</comment>
<proteinExistence type="predicted"/>
<reference evidence="5" key="1">
    <citation type="journal article" date="2020" name="Appl. Environ. Microbiol.">
        <title>Diazotrophic Anaeromyxobacter Isolates from Soils.</title>
        <authorList>
            <person name="Masuda Y."/>
            <person name="Yamanaka H."/>
            <person name="Xu Z.X."/>
            <person name="Shiratori Y."/>
            <person name="Aono T."/>
            <person name="Amachi S."/>
            <person name="Senoo K."/>
            <person name="Itoh H."/>
        </authorList>
    </citation>
    <scope>NUCLEOTIDE SEQUENCE [LARGE SCALE GENOMIC DNA]</scope>
    <source>
        <strain evidence="5">R267</strain>
    </source>
</reference>
<dbReference type="PANTHER" id="PTHR31157">
    <property type="entry name" value="SCP DOMAIN-CONTAINING PROTEIN"/>
    <property type="match status" value="1"/>
</dbReference>
<feature type="chain" id="PRO_5029514272" description="SCP domain-containing protein" evidence="2">
    <location>
        <begin position="28"/>
        <end position="534"/>
    </location>
</feature>
<dbReference type="InterPro" id="IPR014044">
    <property type="entry name" value="CAP_dom"/>
</dbReference>
<feature type="signal peptide" evidence="2">
    <location>
        <begin position="1"/>
        <end position="27"/>
    </location>
</feature>
<feature type="compositionally biased region" description="Low complexity" evidence="1">
    <location>
        <begin position="45"/>
        <end position="54"/>
    </location>
</feature>
<dbReference type="RefSeq" id="WP_235969561.1">
    <property type="nucleotide sequence ID" value="NZ_BJTG01000004.1"/>
</dbReference>
<dbReference type="Gene3D" id="3.40.33.10">
    <property type="entry name" value="CAP"/>
    <property type="match status" value="1"/>
</dbReference>
<protein>
    <recommendedName>
        <fullName evidence="3">SCP domain-containing protein</fullName>
    </recommendedName>
</protein>
<sequence>MTGRRRPGALALLALALACGHAPPAPAPAPPPGAPPPGAPPSSPAAPALSARGRYGPEPSDAPSALERAALEAALARLAPRPRPSAALAVAARALASGAADGAREPLSRERVRLALAGALSYDPAPVVHLVEADPASAAEALAGELREAGPAFTHAGAGAVIRGRRAYLVLLLSRRPVALEPFPREVALGATAVLRGELEGLERPTVHVTAPSGASRTVPASGAGRSFSASLRFDARGRWLVEVVGDGPRGPQVAALLTVSCGGAPLGRPGEGDESDPADRAAAEARVVAAVNATRAGAGLPPLEASAELTAAARRHSEAMLAAGVLAHVLPGSGTPADRLHRARIAFALALENVAMGPSALSAHRAAEESPAHRQNILSREVTRVGCGIARGKLPGGERVVYLTEIFLAPVEDGTDDRLTPEARVREALWRERARLGGGALASDPRLDELAREGARAMARRGDPAPGDLADRALALGRKVAAVDAFLGARADGAARSKNVGDRRFGRAGVGVAMGERGRYGAGLLYIAVVYTD</sequence>
<evidence type="ECO:0000256" key="2">
    <source>
        <dbReference type="SAM" id="SignalP"/>
    </source>
</evidence>
<organism evidence="4 5">
    <name type="scientific">Anaeromyxobacter diazotrophicus</name>
    <dbReference type="NCBI Taxonomy" id="2590199"/>
    <lineage>
        <taxon>Bacteria</taxon>
        <taxon>Pseudomonadati</taxon>
        <taxon>Myxococcota</taxon>
        <taxon>Myxococcia</taxon>
        <taxon>Myxococcales</taxon>
        <taxon>Cystobacterineae</taxon>
        <taxon>Anaeromyxobacteraceae</taxon>
        <taxon>Anaeromyxobacter</taxon>
    </lineage>
</organism>
<accession>A0A7I9VMD8</accession>
<feature type="compositionally biased region" description="Pro residues" evidence="1">
    <location>
        <begin position="23"/>
        <end position="44"/>
    </location>
</feature>
<feature type="domain" description="SCP" evidence="3">
    <location>
        <begin position="290"/>
        <end position="394"/>
    </location>
</feature>
<keyword evidence="5" id="KW-1185">Reference proteome</keyword>
<evidence type="ECO:0000313" key="5">
    <source>
        <dbReference type="Proteomes" id="UP000503640"/>
    </source>
</evidence>
<dbReference type="PROSITE" id="PS51257">
    <property type="entry name" value="PROKAR_LIPOPROTEIN"/>
    <property type="match status" value="1"/>
</dbReference>
<dbReference type="PANTHER" id="PTHR31157:SF1">
    <property type="entry name" value="SCP DOMAIN-CONTAINING PROTEIN"/>
    <property type="match status" value="1"/>
</dbReference>
<dbReference type="CDD" id="cd05379">
    <property type="entry name" value="CAP_bacterial"/>
    <property type="match status" value="1"/>
</dbReference>
<feature type="region of interest" description="Disordered" evidence="1">
    <location>
        <begin position="21"/>
        <end position="64"/>
    </location>
</feature>
<dbReference type="SUPFAM" id="SSF55797">
    <property type="entry name" value="PR-1-like"/>
    <property type="match status" value="1"/>
</dbReference>
<dbReference type="Pfam" id="PF00188">
    <property type="entry name" value="CAP"/>
    <property type="match status" value="1"/>
</dbReference>
<dbReference type="AlphaFoldDB" id="A0A7I9VMD8"/>
<gene>
    <name evidence="4" type="ORF">AMYX_20300</name>
</gene>
<evidence type="ECO:0000256" key="1">
    <source>
        <dbReference type="SAM" id="MobiDB-lite"/>
    </source>
</evidence>
<evidence type="ECO:0000313" key="4">
    <source>
        <dbReference type="EMBL" id="GEJ57289.1"/>
    </source>
</evidence>
<keyword evidence="2" id="KW-0732">Signal</keyword>
<dbReference type="EMBL" id="BJTG01000004">
    <property type="protein sequence ID" value="GEJ57289.1"/>
    <property type="molecule type" value="Genomic_DNA"/>
</dbReference>
<dbReference type="InterPro" id="IPR035940">
    <property type="entry name" value="CAP_sf"/>
</dbReference>
<name>A0A7I9VMD8_9BACT</name>